<dbReference type="HOGENOM" id="CLU_010194_1_0_1"/>
<dbReference type="FunFam" id="3.40.50.720:FF:000084">
    <property type="entry name" value="Short-chain dehydrogenase reductase"/>
    <property type="match status" value="1"/>
</dbReference>
<dbReference type="PANTHER" id="PTHR24321:SF8">
    <property type="entry name" value="ESTRADIOL 17-BETA-DEHYDROGENASE 8-RELATED"/>
    <property type="match status" value="1"/>
</dbReference>
<dbReference type="GeneID" id="27350485"/>
<dbReference type="InterPro" id="IPR002347">
    <property type="entry name" value="SDR_fam"/>
</dbReference>
<dbReference type="VEuPathDB" id="FungiDB:PV07_11291"/>
<dbReference type="PANTHER" id="PTHR24321">
    <property type="entry name" value="DEHYDROGENASES, SHORT CHAIN"/>
    <property type="match status" value="1"/>
</dbReference>
<keyword evidence="5" id="KW-1185">Reference proteome</keyword>
<dbReference type="GO" id="GO:0016491">
    <property type="term" value="F:oxidoreductase activity"/>
    <property type="evidence" value="ECO:0007669"/>
    <property type="project" value="UniProtKB-KW"/>
</dbReference>
<proteinExistence type="inferred from homology"/>
<protein>
    <recommendedName>
        <fullName evidence="6">3-oxoacyl-[acyl-carrier-protein] reductase</fullName>
    </recommendedName>
</protein>
<accession>A0A0D2CHQ4</accession>
<dbReference type="OrthoDB" id="1669814at2759"/>
<dbReference type="RefSeq" id="XP_016243275.1">
    <property type="nucleotide sequence ID" value="XM_016398713.1"/>
</dbReference>
<evidence type="ECO:0000313" key="4">
    <source>
        <dbReference type="EMBL" id="KIW23059.1"/>
    </source>
</evidence>
<dbReference type="PRINTS" id="PR00081">
    <property type="entry name" value="GDHRDH"/>
</dbReference>
<dbReference type="EMBL" id="KN847046">
    <property type="protein sequence ID" value="KIW23059.1"/>
    <property type="molecule type" value="Genomic_DNA"/>
</dbReference>
<evidence type="ECO:0000256" key="1">
    <source>
        <dbReference type="ARBA" id="ARBA00006484"/>
    </source>
</evidence>
<evidence type="ECO:0000256" key="3">
    <source>
        <dbReference type="ARBA" id="ARBA00023002"/>
    </source>
</evidence>
<dbReference type="PRINTS" id="PR00080">
    <property type="entry name" value="SDRFAMILY"/>
</dbReference>
<dbReference type="AlphaFoldDB" id="A0A0D2CHQ4"/>
<evidence type="ECO:0000256" key="2">
    <source>
        <dbReference type="ARBA" id="ARBA00022857"/>
    </source>
</evidence>
<dbReference type="Pfam" id="PF13561">
    <property type="entry name" value="adh_short_C2"/>
    <property type="match status" value="1"/>
</dbReference>
<evidence type="ECO:0000313" key="5">
    <source>
        <dbReference type="Proteomes" id="UP000054466"/>
    </source>
</evidence>
<keyword evidence="3" id="KW-0560">Oxidoreductase</keyword>
<keyword evidence="2" id="KW-0521">NADP</keyword>
<dbReference type="InterPro" id="IPR036291">
    <property type="entry name" value="NAD(P)-bd_dom_sf"/>
</dbReference>
<organism evidence="4 5">
    <name type="scientific">Cladophialophora immunda</name>
    <dbReference type="NCBI Taxonomy" id="569365"/>
    <lineage>
        <taxon>Eukaryota</taxon>
        <taxon>Fungi</taxon>
        <taxon>Dikarya</taxon>
        <taxon>Ascomycota</taxon>
        <taxon>Pezizomycotina</taxon>
        <taxon>Eurotiomycetes</taxon>
        <taxon>Chaetothyriomycetidae</taxon>
        <taxon>Chaetothyriales</taxon>
        <taxon>Herpotrichiellaceae</taxon>
        <taxon>Cladophialophora</taxon>
    </lineage>
</organism>
<dbReference type="Proteomes" id="UP000054466">
    <property type="component" value="Unassembled WGS sequence"/>
</dbReference>
<dbReference type="STRING" id="569365.A0A0D2CHQ4"/>
<name>A0A0D2CHQ4_9EURO</name>
<gene>
    <name evidence="4" type="ORF">PV07_11291</name>
</gene>
<reference evidence="4 5" key="1">
    <citation type="submission" date="2015-01" db="EMBL/GenBank/DDBJ databases">
        <title>The Genome Sequence of Cladophialophora immunda CBS83496.</title>
        <authorList>
            <consortium name="The Broad Institute Genomics Platform"/>
            <person name="Cuomo C."/>
            <person name="de Hoog S."/>
            <person name="Gorbushina A."/>
            <person name="Stielow B."/>
            <person name="Teixiera M."/>
            <person name="Abouelleil A."/>
            <person name="Chapman S.B."/>
            <person name="Priest M."/>
            <person name="Young S.K."/>
            <person name="Wortman J."/>
            <person name="Nusbaum C."/>
            <person name="Birren B."/>
        </authorList>
    </citation>
    <scope>NUCLEOTIDE SEQUENCE [LARGE SCALE GENOMIC DNA]</scope>
    <source>
        <strain evidence="4 5">CBS 83496</strain>
    </source>
</reference>
<sequence length="250" mass="25713">MSYNELAGRTFIVTGAASGMGKALSLLLAEQGANVALLDLQPSEAVAEAVEAAGGRALTLACNVQNAQSVNDATKAVVDHFGDLHGAANMAGIAFTKKTSIAQFPLETLDDDDWDMIMKTNLDGVKNCLRAQLREMKGAGSIVNAASIAGQMGASGCSPYICSKWGVIGITKTAAKEAGKRGIRVNAVAPGIIQTPLTAPANPARAAALAATALGRMGQPEEVSRTILFLLSDQSSFITASVVNVDGGYF</sequence>
<dbReference type="SUPFAM" id="SSF51735">
    <property type="entry name" value="NAD(P)-binding Rossmann-fold domains"/>
    <property type="match status" value="1"/>
</dbReference>
<dbReference type="Gene3D" id="3.40.50.720">
    <property type="entry name" value="NAD(P)-binding Rossmann-like Domain"/>
    <property type="match status" value="1"/>
</dbReference>
<comment type="similarity">
    <text evidence="1">Belongs to the short-chain dehydrogenases/reductases (SDR) family.</text>
</comment>
<evidence type="ECO:0008006" key="6">
    <source>
        <dbReference type="Google" id="ProtNLM"/>
    </source>
</evidence>